<evidence type="ECO:0000256" key="1">
    <source>
        <dbReference type="SAM" id="MobiDB-lite"/>
    </source>
</evidence>
<gene>
    <name evidence="2" type="ORF">Z520_07824</name>
</gene>
<dbReference type="RefSeq" id="XP_016630681.1">
    <property type="nucleotide sequence ID" value="XM_016778321.1"/>
</dbReference>
<feature type="region of interest" description="Disordered" evidence="1">
    <location>
        <begin position="1"/>
        <end position="26"/>
    </location>
</feature>
<sequence>MPSGSSYYGGSSSGSSSSSSREYTSKDYDRLATAVTAAAKGEYGTYGGTVRDSNGNYGRRGAISESDSPYHYSTRKSSRDP</sequence>
<evidence type="ECO:0000313" key="3">
    <source>
        <dbReference type="Proteomes" id="UP000053411"/>
    </source>
</evidence>
<dbReference type="AlphaFoldDB" id="A0A0D2KIV3"/>
<dbReference type="VEuPathDB" id="FungiDB:Z520_07824"/>
<dbReference type="OrthoDB" id="10565272at2759"/>
<feature type="region of interest" description="Disordered" evidence="1">
    <location>
        <begin position="39"/>
        <end position="81"/>
    </location>
</feature>
<proteinExistence type="predicted"/>
<accession>A0A0D2KIV3</accession>
<protein>
    <submittedName>
        <fullName evidence="2">Uncharacterized protein</fullName>
    </submittedName>
</protein>
<keyword evidence="3" id="KW-1185">Reference proteome</keyword>
<feature type="compositionally biased region" description="Low complexity" evidence="1">
    <location>
        <begin position="1"/>
        <end position="20"/>
    </location>
</feature>
<reference evidence="2 3" key="1">
    <citation type="submission" date="2015-01" db="EMBL/GenBank/DDBJ databases">
        <title>The Genome Sequence of Fonsecaea multimorphosa CBS 102226.</title>
        <authorList>
            <consortium name="The Broad Institute Genomics Platform"/>
            <person name="Cuomo C."/>
            <person name="de Hoog S."/>
            <person name="Gorbushina A."/>
            <person name="Stielow B."/>
            <person name="Teixiera M."/>
            <person name="Abouelleil A."/>
            <person name="Chapman S.B."/>
            <person name="Priest M."/>
            <person name="Young S.K."/>
            <person name="Wortman J."/>
            <person name="Nusbaum C."/>
            <person name="Birren B."/>
        </authorList>
    </citation>
    <scope>NUCLEOTIDE SEQUENCE [LARGE SCALE GENOMIC DNA]</scope>
    <source>
        <strain evidence="2 3">CBS 102226</strain>
    </source>
</reference>
<organism evidence="2 3">
    <name type="scientific">Fonsecaea multimorphosa CBS 102226</name>
    <dbReference type="NCBI Taxonomy" id="1442371"/>
    <lineage>
        <taxon>Eukaryota</taxon>
        <taxon>Fungi</taxon>
        <taxon>Dikarya</taxon>
        <taxon>Ascomycota</taxon>
        <taxon>Pezizomycotina</taxon>
        <taxon>Eurotiomycetes</taxon>
        <taxon>Chaetothyriomycetidae</taxon>
        <taxon>Chaetothyriales</taxon>
        <taxon>Herpotrichiellaceae</taxon>
        <taxon>Fonsecaea</taxon>
    </lineage>
</organism>
<evidence type="ECO:0000313" key="2">
    <source>
        <dbReference type="EMBL" id="KIX96558.1"/>
    </source>
</evidence>
<dbReference type="EMBL" id="KN848077">
    <property type="protein sequence ID" value="KIX96558.1"/>
    <property type="molecule type" value="Genomic_DNA"/>
</dbReference>
<dbReference type="GeneID" id="27713570"/>
<name>A0A0D2KIV3_9EURO</name>
<dbReference type="Proteomes" id="UP000053411">
    <property type="component" value="Unassembled WGS sequence"/>
</dbReference>